<evidence type="ECO:0000259" key="1">
    <source>
        <dbReference type="SMART" id="SM00382"/>
    </source>
</evidence>
<dbReference type="Pfam" id="PF00004">
    <property type="entry name" value="AAA"/>
    <property type="match status" value="1"/>
</dbReference>
<dbReference type="PANTHER" id="PTHR48102">
    <property type="entry name" value="ATP-DEPENDENT CLP PROTEASE ATP-BINDING SUBUNIT CLPX-LIKE, MITOCHONDRIAL-RELATED"/>
    <property type="match status" value="1"/>
</dbReference>
<proteinExistence type="predicted"/>
<dbReference type="GO" id="GO:0005759">
    <property type="term" value="C:mitochondrial matrix"/>
    <property type="evidence" value="ECO:0007669"/>
    <property type="project" value="TreeGrafter"/>
</dbReference>
<dbReference type="GO" id="GO:0005524">
    <property type="term" value="F:ATP binding"/>
    <property type="evidence" value="ECO:0007669"/>
    <property type="project" value="InterPro"/>
</dbReference>
<dbReference type="PANTHER" id="PTHR48102:SF7">
    <property type="entry name" value="ATP-DEPENDENT CLP PROTEASE ATP-BINDING SUBUNIT CLPX-LIKE, MITOCHONDRIAL"/>
    <property type="match status" value="1"/>
</dbReference>
<reference evidence="2 3" key="1">
    <citation type="submission" date="2016-04" db="EMBL/GenBank/DDBJ databases">
        <title>The genome of Intoshia linei affirms orthonectids as highly simplified spiralians.</title>
        <authorList>
            <person name="Mikhailov K.V."/>
            <person name="Slusarev G.S."/>
            <person name="Nikitin M.A."/>
            <person name="Logacheva M.D."/>
            <person name="Penin A."/>
            <person name="Aleoshin V."/>
            <person name="Panchin Y.V."/>
        </authorList>
    </citation>
    <scope>NUCLEOTIDE SEQUENCE [LARGE SCALE GENOMIC DNA]</scope>
    <source>
        <strain evidence="2">Intl2013</strain>
        <tissue evidence="2">Whole animal</tissue>
    </source>
</reference>
<sequence length="234" mass="26511">MLPIKKLSATPTFIIQNDQDSLKRDSKSKEIDSIDKSNILLMGSTGSRKTLLAKILAKYLQVPFAICDCISLTQAGYVVEDIESVVGKLLFSADYDVNMAEKRIIFLDEVDKIGSVPDTTNVLFVASGAFNVLDNIIERRKNIKKFGFNDSKLEKESDTLKILNDYNKLLKHVEPSDVMEFGMIPEFVGRFPILAPVYLLNIDMLVKILVEPENSLINRYKSLFKLYKVYTLLM</sequence>
<dbReference type="InterPro" id="IPR003959">
    <property type="entry name" value="ATPase_AAA_core"/>
</dbReference>
<comment type="caution">
    <text evidence="2">The sequence shown here is derived from an EMBL/GenBank/DDBJ whole genome shotgun (WGS) entry which is preliminary data.</text>
</comment>
<protein>
    <recommendedName>
        <fullName evidence="1">AAA+ ATPase domain-containing protein</fullName>
    </recommendedName>
</protein>
<dbReference type="InterPro" id="IPR003593">
    <property type="entry name" value="AAA+_ATPase"/>
</dbReference>
<dbReference type="AlphaFoldDB" id="A0A177B7L6"/>
<feature type="domain" description="AAA+ ATPase" evidence="1">
    <location>
        <begin position="35"/>
        <end position="147"/>
    </location>
</feature>
<accession>A0A177B7L6</accession>
<gene>
    <name evidence="2" type="ORF">A3Q56_01933</name>
</gene>
<name>A0A177B7L6_9BILA</name>
<evidence type="ECO:0000313" key="2">
    <source>
        <dbReference type="EMBL" id="OAF70289.1"/>
    </source>
</evidence>
<dbReference type="SMART" id="SM00382">
    <property type="entry name" value="AAA"/>
    <property type="match status" value="1"/>
</dbReference>
<dbReference type="Proteomes" id="UP000078046">
    <property type="component" value="Unassembled WGS sequence"/>
</dbReference>
<dbReference type="Gene3D" id="1.10.8.60">
    <property type="match status" value="1"/>
</dbReference>
<dbReference type="SUPFAM" id="SSF52540">
    <property type="entry name" value="P-loop containing nucleoside triphosphate hydrolases"/>
    <property type="match status" value="1"/>
</dbReference>
<evidence type="ECO:0000313" key="3">
    <source>
        <dbReference type="Proteomes" id="UP000078046"/>
    </source>
</evidence>
<dbReference type="InterPro" id="IPR027417">
    <property type="entry name" value="P-loop_NTPase"/>
</dbReference>
<dbReference type="EMBL" id="LWCA01000165">
    <property type="protein sequence ID" value="OAF70289.1"/>
    <property type="molecule type" value="Genomic_DNA"/>
</dbReference>
<organism evidence="2 3">
    <name type="scientific">Intoshia linei</name>
    <dbReference type="NCBI Taxonomy" id="1819745"/>
    <lineage>
        <taxon>Eukaryota</taxon>
        <taxon>Metazoa</taxon>
        <taxon>Spiralia</taxon>
        <taxon>Lophotrochozoa</taxon>
        <taxon>Mesozoa</taxon>
        <taxon>Orthonectida</taxon>
        <taxon>Rhopaluridae</taxon>
        <taxon>Intoshia</taxon>
    </lineage>
</organism>
<dbReference type="InterPro" id="IPR050052">
    <property type="entry name" value="ATP-dep_Clp_protease_ClpX"/>
</dbReference>
<keyword evidence="3" id="KW-1185">Reference proteome</keyword>
<dbReference type="Gene3D" id="3.40.50.300">
    <property type="entry name" value="P-loop containing nucleotide triphosphate hydrolases"/>
    <property type="match status" value="2"/>
</dbReference>
<dbReference type="GO" id="GO:0016887">
    <property type="term" value="F:ATP hydrolysis activity"/>
    <property type="evidence" value="ECO:0007669"/>
    <property type="project" value="InterPro"/>
</dbReference>
<dbReference type="GO" id="GO:0051603">
    <property type="term" value="P:proteolysis involved in protein catabolic process"/>
    <property type="evidence" value="ECO:0007669"/>
    <property type="project" value="TreeGrafter"/>
</dbReference>
<dbReference type="OrthoDB" id="1721884at2759"/>